<dbReference type="InterPro" id="IPR020471">
    <property type="entry name" value="AKR"/>
</dbReference>
<dbReference type="RefSeq" id="WP_345611263.1">
    <property type="nucleotide sequence ID" value="NZ_BAABJO010000038.1"/>
</dbReference>
<organism evidence="2 3">
    <name type="scientific">Pseudonocardia adelaidensis</name>
    <dbReference type="NCBI Taxonomy" id="648754"/>
    <lineage>
        <taxon>Bacteria</taxon>
        <taxon>Bacillati</taxon>
        <taxon>Actinomycetota</taxon>
        <taxon>Actinomycetes</taxon>
        <taxon>Pseudonocardiales</taxon>
        <taxon>Pseudonocardiaceae</taxon>
        <taxon>Pseudonocardia</taxon>
    </lineage>
</organism>
<protein>
    <submittedName>
        <fullName evidence="2">Aldo/keto reductase</fullName>
    </submittedName>
</protein>
<reference evidence="3" key="1">
    <citation type="journal article" date="2019" name="Int. J. Syst. Evol. Microbiol.">
        <title>The Global Catalogue of Microorganisms (GCM) 10K type strain sequencing project: providing services to taxonomists for standard genome sequencing and annotation.</title>
        <authorList>
            <consortium name="The Broad Institute Genomics Platform"/>
            <consortium name="The Broad Institute Genome Sequencing Center for Infectious Disease"/>
            <person name="Wu L."/>
            <person name="Ma J."/>
        </authorList>
    </citation>
    <scope>NUCLEOTIDE SEQUENCE [LARGE SCALE GENOMIC DNA]</scope>
    <source>
        <strain evidence="3">JCM 18302</strain>
    </source>
</reference>
<dbReference type="Gene3D" id="3.20.20.100">
    <property type="entry name" value="NADP-dependent oxidoreductase domain"/>
    <property type="match status" value="1"/>
</dbReference>
<evidence type="ECO:0000259" key="1">
    <source>
        <dbReference type="Pfam" id="PF00248"/>
    </source>
</evidence>
<evidence type="ECO:0000313" key="3">
    <source>
        <dbReference type="Proteomes" id="UP001500804"/>
    </source>
</evidence>
<dbReference type="Proteomes" id="UP001500804">
    <property type="component" value="Unassembled WGS sequence"/>
</dbReference>
<proteinExistence type="predicted"/>
<gene>
    <name evidence="2" type="ORF">GCM10023320_70710</name>
</gene>
<name>A0ABP9NZW1_9PSEU</name>
<evidence type="ECO:0000313" key="2">
    <source>
        <dbReference type="EMBL" id="GAA5137644.1"/>
    </source>
</evidence>
<dbReference type="CDD" id="cd19090">
    <property type="entry name" value="AKR_AKR15A-like"/>
    <property type="match status" value="1"/>
</dbReference>
<dbReference type="PANTHER" id="PTHR42686">
    <property type="entry name" value="GH17980P-RELATED"/>
    <property type="match status" value="1"/>
</dbReference>
<sequence>MTGSPDLPRRPFGRTGLQITPLTIGGGPLGSMPGNFGYEVPAERGVATAVAALTGPVNALDTSNSYSRGESERRVGEALRRIGGLPDGYVLSTKLDRDLDTGEFTGDRMRRSIEESLERLGLDRVPLLHLHDPEHIGFTESMAPGGPVEVLVRLRDEGIAGAIGVAGGPVDMLREFVATDAFDVVLTHNRWTLVDRSAGPLIDDAVARGVGVANAAVFGGGILASGAASTTRYAYKEAAPELLAAVREIERLCAACGVPLGAAAVQFSTRDPRIATTVVGVSRPERIAESVELATLPIPDQLWSDVDSVVARFAAGATR</sequence>
<dbReference type="InterPro" id="IPR036812">
    <property type="entry name" value="NAD(P)_OxRdtase_dom_sf"/>
</dbReference>
<comment type="caution">
    <text evidence="2">The sequence shown here is derived from an EMBL/GenBank/DDBJ whole genome shotgun (WGS) entry which is preliminary data.</text>
</comment>
<dbReference type="Pfam" id="PF00248">
    <property type="entry name" value="Aldo_ket_red"/>
    <property type="match status" value="1"/>
</dbReference>
<dbReference type="PANTHER" id="PTHR42686:SF1">
    <property type="entry name" value="GH17980P-RELATED"/>
    <property type="match status" value="1"/>
</dbReference>
<dbReference type="InterPro" id="IPR023210">
    <property type="entry name" value="NADP_OxRdtase_dom"/>
</dbReference>
<feature type="domain" description="NADP-dependent oxidoreductase" evidence="1">
    <location>
        <begin position="38"/>
        <end position="310"/>
    </location>
</feature>
<dbReference type="EMBL" id="BAABJO010000038">
    <property type="protein sequence ID" value="GAA5137644.1"/>
    <property type="molecule type" value="Genomic_DNA"/>
</dbReference>
<dbReference type="SUPFAM" id="SSF51430">
    <property type="entry name" value="NAD(P)-linked oxidoreductase"/>
    <property type="match status" value="1"/>
</dbReference>
<accession>A0ABP9NZW1</accession>
<keyword evidence="3" id="KW-1185">Reference proteome</keyword>